<gene>
    <name evidence="2" type="ORF">TCM_033527</name>
</gene>
<dbReference type="Gramene" id="EOY14237">
    <property type="protein sequence ID" value="EOY14237"/>
    <property type="gene ID" value="TCM_033527"/>
</dbReference>
<keyword evidence="3" id="KW-1185">Reference proteome</keyword>
<evidence type="ECO:0000313" key="3">
    <source>
        <dbReference type="Proteomes" id="UP000026915"/>
    </source>
</evidence>
<dbReference type="HOGENOM" id="CLU_3018168_0_0_1"/>
<evidence type="ECO:0000256" key="1">
    <source>
        <dbReference type="SAM" id="SignalP"/>
    </source>
</evidence>
<evidence type="ECO:0000313" key="2">
    <source>
        <dbReference type="EMBL" id="EOY14237.1"/>
    </source>
</evidence>
<feature type="signal peptide" evidence="1">
    <location>
        <begin position="1"/>
        <end position="18"/>
    </location>
</feature>
<organism evidence="2 3">
    <name type="scientific">Theobroma cacao</name>
    <name type="common">Cacao</name>
    <name type="synonym">Cocoa</name>
    <dbReference type="NCBI Taxonomy" id="3641"/>
    <lineage>
        <taxon>Eukaryota</taxon>
        <taxon>Viridiplantae</taxon>
        <taxon>Streptophyta</taxon>
        <taxon>Embryophyta</taxon>
        <taxon>Tracheophyta</taxon>
        <taxon>Spermatophyta</taxon>
        <taxon>Magnoliopsida</taxon>
        <taxon>eudicotyledons</taxon>
        <taxon>Gunneridae</taxon>
        <taxon>Pentapetalae</taxon>
        <taxon>rosids</taxon>
        <taxon>malvids</taxon>
        <taxon>Malvales</taxon>
        <taxon>Malvaceae</taxon>
        <taxon>Byttnerioideae</taxon>
        <taxon>Theobroma</taxon>
    </lineage>
</organism>
<sequence>MIMTWISMYLLTTPIACARSGLVHTMANIRHYEYGTRDIASFSTSVLRDNFENNLI</sequence>
<keyword evidence="1" id="KW-0732">Signal</keyword>
<reference evidence="2 3" key="1">
    <citation type="journal article" date="2013" name="Genome Biol.">
        <title>The genome sequence of the most widely cultivated cacao type and its use to identify candidate genes regulating pod color.</title>
        <authorList>
            <person name="Motamayor J.C."/>
            <person name="Mockaitis K."/>
            <person name="Schmutz J."/>
            <person name="Haiminen N."/>
            <person name="Iii D.L."/>
            <person name="Cornejo O."/>
            <person name="Findley S.D."/>
            <person name="Zheng P."/>
            <person name="Utro F."/>
            <person name="Royaert S."/>
            <person name="Saski C."/>
            <person name="Jenkins J."/>
            <person name="Podicheti R."/>
            <person name="Zhao M."/>
            <person name="Scheffler B.E."/>
            <person name="Stack J.C."/>
            <person name="Feltus F.A."/>
            <person name="Mustiga G.M."/>
            <person name="Amores F."/>
            <person name="Phillips W."/>
            <person name="Marelli J.P."/>
            <person name="May G.D."/>
            <person name="Shapiro H."/>
            <person name="Ma J."/>
            <person name="Bustamante C.D."/>
            <person name="Schnell R.J."/>
            <person name="Main D."/>
            <person name="Gilbert D."/>
            <person name="Parida L."/>
            <person name="Kuhn D.N."/>
        </authorList>
    </citation>
    <scope>NUCLEOTIDE SEQUENCE [LARGE SCALE GENOMIC DNA]</scope>
    <source>
        <strain evidence="3">cv. Matina 1-6</strain>
    </source>
</reference>
<protein>
    <submittedName>
        <fullName evidence="2">Uncharacterized protein</fullName>
    </submittedName>
</protein>
<dbReference type="InParanoid" id="A0A061FC12"/>
<dbReference type="EMBL" id="CM001885">
    <property type="protein sequence ID" value="EOY14237.1"/>
    <property type="molecule type" value="Genomic_DNA"/>
</dbReference>
<feature type="chain" id="PRO_5001601845" evidence="1">
    <location>
        <begin position="19"/>
        <end position="56"/>
    </location>
</feature>
<name>A0A061FC12_THECC</name>
<dbReference type="AlphaFoldDB" id="A0A061FC12"/>
<dbReference type="Proteomes" id="UP000026915">
    <property type="component" value="Chromosome 7"/>
</dbReference>
<accession>A0A061FC12</accession>
<proteinExistence type="predicted"/>